<feature type="compositionally biased region" description="Gly residues" evidence="1">
    <location>
        <begin position="324"/>
        <end position="336"/>
    </location>
</feature>
<evidence type="ECO:0000256" key="1">
    <source>
        <dbReference type="SAM" id="MobiDB-lite"/>
    </source>
</evidence>
<dbReference type="EMBL" id="JAAKFY010000007">
    <property type="protein sequence ID" value="KAF3855053.1"/>
    <property type="molecule type" value="Genomic_DNA"/>
</dbReference>
<dbReference type="Proteomes" id="UP000518266">
    <property type="component" value="Unassembled WGS sequence"/>
</dbReference>
<organism evidence="2 3">
    <name type="scientific">Dissostichus mawsoni</name>
    <name type="common">Antarctic cod</name>
    <dbReference type="NCBI Taxonomy" id="36200"/>
    <lineage>
        <taxon>Eukaryota</taxon>
        <taxon>Metazoa</taxon>
        <taxon>Chordata</taxon>
        <taxon>Craniata</taxon>
        <taxon>Vertebrata</taxon>
        <taxon>Euteleostomi</taxon>
        <taxon>Actinopterygii</taxon>
        <taxon>Neopterygii</taxon>
        <taxon>Teleostei</taxon>
        <taxon>Neoteleostei</taxon>
        <taxon>Acanthomorphata</taxon>
        <taxon>Eupercaria</taxon>
        <taxon>Perciformes</taxon>
        <taxon>Notothenioidei</taxon>
        <taxon>Nototheniidae</taxon>
        <taxon>Dissostichus</taxon>
    </lineage>
</organism>
<comment type="caution">
    <text evidence="2">The sequence shown here is derived from an EMBL/GenBank/DDBJ whole genome shotgun (WGS) entry which is preliminary data.</text>
</comment>
<protein>
    <submittedName>
        <fullName evidence="2">Uncharacterized protein</fullName>
    </submittedName>
</protein>
<name>A0A7J5Z0Q6_DISMA</name>
<evidence type="ECO:0000313" key="2">
    <source>
        <dbReference type="EMBL" id="KAF3855053.1"/>
    </source>
</evidence>
<sequence length="345" mass="38536">MGLLFSLGLPVVEVVEVGHNDRHWERNCQHSGDGTQRSYYLASYSDRHHVPIAHSCHRHNSPPKGVRDAAKVGSVLLCLGEVDSTGEQDDSNEQKEDQQSQLSHAGLERLPQNLQSFGVSRQLEDPEHSDQTDHPEYGQRCCLLPHSLFLWVFGQLCAECDEVRDDSHYVDHVHHVLEEGRFARARQKAYNQLKGEPDYTECLNDEEGRVKVPHPLFGVAEQSLWKLGEGFQLCLEPEPGYVDDHPLAAFVVIVVRGIGVLRVSRDSRGVVHVISCYHGHFGRRRRRGRRRRSCVGIPVSLTEQAFSAGEVRGEEGRGEERGGRAAGEAGGGGVGGFRRNADRLY</sequence>
<keyword evidence="3" id="KW-1185">Reference proteome</keyword>
<evidence type="ECO:0000313" key="3">
    <source>
        <dbReference type="Proteomes" id="UP000518266"/>
    </source>
</evidence>
<accession>A0A7J5Z0Q6</accession>
<dbReference type="AlphaFoldDB" id="A0A7J5Z0Q6"/>
<gene>
    <name evidence="2" type="ORF">F7725_023108</name>
</gene>
<proteinExistence type="predicted"/>
<feature type="region of interest" description="Disordered" evidence="1">
    <location>
        <begin position="308"/>
        <end position="345"/>
    </location>
</feature>
<feature type="compositionally biased region" description="Basic and acidic residues" evidence="1">
    <location>
        <begin position="311"/>
        <end position="323"/>
    </location>
</feature>
<reference evidence="2 3" key="1">
    <citation type="submission" date="2020-03" db="EMBL/GenBank/DDBJ databases">
        <title>Dissostichus mawsoni Genome sequencing and assembly.</title>
        <authorList>
            <person name="Park H."/>
        </authorList>
    </citation>
    <scope>NUCLEOTIDE SEQUENCE [LARGE SCALE GENOMIC DNA]</scope>
    <source>
        <strain evidence="2">DM0001</strain>
        <tissue evidence="2">Muscle</tissue>
    </source>
</reference>